<proteinExistence type="predicted"/>
<comment type="caution">
    <text evidence="1">The sequence shown here is derived from an EMBL/GenBank/DDBJ whole genome shotgun (WGS) entry which is preliminary data.</text>
</comment>
<dbReference type="Proteomes" id="UP001314229">
    <property type="component" value="Unassembled WGS sequence"/>
</dbReference>
<gene>
    <name evidence="1" type="ORF">FSCOSCO3_A020495</name>
</gene>
<protein>
    <submittedName>
        <fullName evidence="1">Transposable element Hobo transposase</fullName>
    </submittedName>
</protein>
<dbReference type="EMBL" id="CAWUFR010000650">
    <property type="protein sequence ID" value="CAK6980158.1"/>
    <property type="molecule type" value="Genomic_DNA"/>
</dbReference>
<reference evidence="1 2" key="1">
    <citation type="submission" date="2024-01" db="EMBL/GenBank/DDBJ databases">
        <authorList>
            <person name="Alioto T."/>
            <person name="Alioto T."/>
            <person name="Gomez Garrido J."/>
        </authorList>
    </citation>
    <scope>NUCLEOTIDE SEQUENCE [LARGE SCALE GENOMIC DNA]</scope>
</reference>
<evidence type="ECO:0000313" key="2">
    <source>
        <dbReference type="Proteomes" id="UP001314229"/>
    </source>
</evidence>
<evidence type="ECO:0000313" key="1">
    <source>
        <dbReference type="EMBL" id="CAK6980158.1"/>
    </source>
</evidence>
<keyword evidence="2" id="KW-1185">Reference proteome</keyword>
<dbReference type="AlphaFoldDB" id="A0AAV1Q9C8"/>
<dbReference type="InterPro" id="IPR012337">
    <property type="entry name" value="RNaseH-like_sf"/>
</dbReference>
<sequence>MDGHVGLPRTCGPMTLGRKTAVNLKGELLKQLVEFGLTPDEIDKLLFVSDQAANVQAALAQWTHKSCVAHVINTVLKHTFKKVSEDDEEEEGE</sequence>
<dbReference type="SUPFAM" id="SSF53098">
    <property type="entry name" value="Ribonuclease H-like"/>
    <property type="match status" value="1"/>
</dbReference>
<accession>A0AAV1Q9C8</accession>
<name>A0AAV1Q9C8_SCOSC</name>
<organism evidence="1 2">
    <name type="scientific">Scomber scombrus</name>
    <name type="common">Atlantic mackerel</name>
    <name type="synonym">Scomber vernalis</name>
    <dbReference type="NCBI Taxonomy" id="13677"/>
    <lineage>
        <taxon>Eukaryota</taxon>
        <taxon>Metazoa</taxon>
        <taxon>Chordata</taxon>
        <taxon>Craniata</taxon>
        <taxon>Vertebrata</taxon>
        <taxon>Euteleostomi</taxon>
        <taxon>Actinopterygii</taxon>
        <taxon>Neopterygii</taxon>
        <taxon>Teleostei</taxon>
        <taxon>Neoteleostei</taxon>
        <taxon>Acanthomorphata</taxon>
        <taxon>Pelagiaria</taxon>
        <taxon>Scombriformes</taxon>
        <taxon>Scombridae</taxon>
        <taxon>Scomber</taxon>
    </lineage>
</organism>